<evidence type="ECO:0000313" key="2">
    <source>
        <dbReference type="EMBL" id="PIR74259.1"/>
    </source>
</evidence>
<gene>
    <name evidence="2" type="ORF">COU35_03125</name>
</gene>
<proteinExistence type="predicted"/>
<dbReference type="AlphaFoldDB" id="A0A2H0TQ46"/>
<protein>
    <recommendedName>
        <fullName evidence="1">DUF7768 domain-containing protein</fullName>
    </recommendedName>
</protein>
<reference evidence="3" key="1">
    <citation type="submission" date="2017-09" db="EMBL/GenBank/DDBJ databases">
        <title>Depth-based differentiation of microbial function through sediment-hosted aquifers and enrichment of novel symbionts in the deep terrestrial subsurface.</title>
        <authorList>
            <person name="Probst A.J."/>
            <person name="Ladd B."/>
            <person name="Jarett J.K."/>
            <person name="Geller-Mcgrath D.E."/>
            <person name="Sieber C.M.K."/>
            <person name="Emerson J.B."/>
            <person name="Anantharaman K."/>
            <person name="Thomas B.C."/>
            <person name="Malmstrom R."/>
            <person name="Stieglmeier M."/>
            <person name="Klingl A."/>
            <person name="Woyke T."/>
            <person name="Ryan C.M."/>
            <person name="Banfield J.F."/>
        </authorList>
    </citation>
    <scope>NUCLEOTIDE SEQUENCE [LARGE SCALE GENOMIC DNA]</scope>
</reference>
<dbReference type="Pfam" id="PF24963">
    <property type="entry name" value="DUF7768"/>
    <property type="match status" value="1"/>
</dbReference>
<accession>A0A2H0TQ46</accession>
<organism evidence="2 3">
    <name type="scientific">Candidatus Magasanikbacteria bacterium CG10_big_fil_rev_8_21_14_0_10_47_10</name>
    <dbReference type="NCBI Taxonomy" id="1974652"/>
    <lineage>
        <taxon>Bacteria</taxon>
        <taxon>Candidatus Magasanikiibacteriota</taxon>
    </lineage>
</organism>
<evidence type="ECO:0000259" key="1">
    <source>
        <dbReference type="Pfam" id="PF24963"/>
    </source>
</evidence>
<name>A0A2H0TQ46_9BACT</name>
<comment type="caution">
    <text evidence="2">The sequence shown here is derived from an EMBL/GenBank/DDBJ whole genome shotgun (WGS) entry which is preliminary data.</text>
</comment>
<dbReference type="Proteomes" id="UP000230154">
    <property type="component" value="Unassembled WGS sequence"/>
</dbReference>
<dbReference type="EMBL" id="PFCB01000023">
    <property type="protein sequence ID" value="PIR74259.1"/>
    <property type="molecule type" value="Genomic_DNA"/>
</dbReference>
<evidence type="ECO:0000313" key="3">
    <source>
        <dbReference type="Proteomes" id="UP000230154"/>
    </source>
</evidence>
<sequence length="135" mass="15503">MTDTFEHGALKLQKRKPIIFAAHSKASFYFRAHISKFILEQGGVPINPFMSFDYFLTDSIDRDIVREANNNLVRISEELWVFGPIADGVLAEIQQAKKQEKSIRYFNIVKSRDIVETSSSDAIMEEGLEQYRGQL</sequence>
<dbReference type="InterPro" id="IPR056670">
    <property type="entry name" value="DUF7768"/>
</dbReference>
<feature type="domain" description="DUF7768" evidence="1">
    <location>
        <begin position="31"/>
        <end position="106"/>
    </location>
</feature>